<dbReference type="GO" id="GO:0009166">
    <property type="term" value="P:nucleotide catabolic process"/>
    <property type="evidence" value="ECO:0007669"/>
    <property type="project" value="InterPro"/>
</dbReference>
<organism evidence="4 5">
    <name type="scientific">Seminavis robusta</name>
    <dbReference type="NCBI Taxonomy" id="568900"/>
    <lineage>
        <taxon>Eukaryota</taxon>
        <taxon>Sar</taxon>
        <taxon>Stramenopiles</taxon>
        <taxon>Ochrophyta</taxon>
        <taxon>Bacillariophyta</taxon>
        <taxon>Bacillariophyceae</taxon>
        <taxon>Bacillariophycidae</taxon>
        <taxon>Naviculales</taxon>
        <taxon>Naviculaceae</taxon>
        <taxon>Seminavis</taxon>
    </lineage>
</organism>
<dbReference type="PANTHER" id="PTHR11575:SF22">
    <property type="entry name" value="ADL392WP"/>
    <property type="match status" value="1"/>
</dbReference>
<name>A0A9N8E759_9STRA</name>
<evidence type="ECO:0000313" key="5">
    <source>
        <dbReference type="Proteomes" id="UP001153069"/>
    </source>
</evidence>
<dbReference type="GO" id="GO:0016787">
    <property type="term" value="F:hydrolase activity"/>
    <property type="evidence" value="ECO:0007669"/>
    <property type="project" value="InterPro"/>
</dbReference>
<comment type="caution">
    <text evidence="4">The sequence shown here is derived from an EMBL/GenBank/DDBJ whole genome shotgun (WGS) entry which is preliminary data.</text>
</comment>
<feature type="region of interest" description="Disordered" evidence="1">
    <location>
        <begin position="649"/>
        <end position="698"/>
    </location>
</feature>
<feature type="region of interest" description="Disordered" evidence="1">
    <location>
        <begin position="313"/>
        <end position="412"/>
    </location>
</feature>
<dbReference type="AlphaFoldDB" id="A0A9N8E759"/>
<dbReference type="SUPFAM" id="SSF56300">
    <property type="entry name" value="Metallo-dependent phosphatases"/>
    <property type="match status" value="1"/>
</dbReference>
<proteinExistence type="predicted"/>
<dbReference type="Gene3D" id="3.90.780.10">
    <property type="entry name" value="5'-Nucleotidase, C-terminal domain"/>
    <property type="match status" value="1"/>
</dbReference>
<dbReference type="Proteomes" id="UP001153069">
    <property type="component" value="Unassembled WGS sequence"/>
</dbReference>
<protein>
    <submittedName>
        <fullName evidence="4">5'-nucleotidase</fullName>
    </submittedName>
</protein>
<dbReference type="InterPro" id="IPR036907">
    <property type="entry name" value="5'-Nucleotdase_C_sf"/>
</dbReference>
<sequence>MRSSLSLHWKPSSLVASLYICAILSIRSFPLSLAETTTVTNVDLPFGDINVLVLTDVHSWVGGHSSSAPDNSNNVDYGDVLSFYQLLHAHCQQHEMDLWFVVNGDWIDGTGISLNDDTSYLTPILEHMPWDALNVGNHELYRDEVVTQFMRPGGFVEWWGDRYVSSNVIYNPHQQPLGERYRFLRGKNSTVLTFGFLYNMQDASSLVTVETVESVVEEPWFVDVVTNANNEPTGDYDAILIMAHMDVKDELVTVLLDKIRSLVGDHMPVQFLTGHTHFRRIETLDAASVSFEAGKFLDTIGFVSFPKKQTLTNHRRSLQGNSNETTPLLGPGGTEWQNVSDPTTAPSISNDTTTTTSTSTATTGAPIATTNANTTTSMSAPSSRPTEAATPSPTPLATANRTVPPVSTPQPTVAPTPVVAKYFHHRFIDTNVATLKQILGDISDEQFTTEDGRRLSEFILRTRTELGLLDVVGCSPESYYMNRTAQEDDSLWRLFIDQVAPYELLKPSKSGGNRVYIGQVWAFRYDLLQQQLVKDDVIAVAPFNDSLISIGPNIPGSVVTQLVKQVLNPSAHAFNPKWENYYLAPRLETLAPNEQYEILSPSFGIETIVSGLDEIGYNGTTKQQDSGFFDTDVWIKFVKDNWECRDQESVAPTSTNQHHGGSQGHGNAGSGGHQGGSSSTSSSGPGDHNHHSGTPYNVSANEEEDKFRLILASIGVGLVLLLGTVYIWQLHKSWLVRYRERQRLIFIADSENDPDNELI</sequence>
<feature type="compositionally biased region" description="Polar residues" evidence="1">
    <location>
        <begin position="313"/>
        <end position="326"/>
    </location>
</feature>
<gene>
    <name evidence="4" type="ORF">SEMRO_752_G197180.1</name>
</gene>
<dbReference type="EMBL" id="CAICTM010000751">
    <property type="protein sequence ID" value="CAB9515977.1"/>
    <property type="molecule type" value="Genomic_DNA"/>
</dbReference>
<dbReference type="Pfam" id="PF21953">
    <property type="entry name" value="NadN_nucleosid_C"/>
    <property type="match status" value="1"/>
</dbReference>
<evidence type="ECO:0000313" key="4">
    <source>
        <dbReference type="EMBL" id="CAB9515977.1"/>
    </source>
</evidence>
<feature type="domain" description="Putative 5'-nucleotidase C-terminal" evidence="3">
    <location>
        <begin position="478"/>
        <end position="574"/>
    </location>
</feature>
<reference evidence="4" key="1">
    <citation type="submission" date="2020-06" db="EMBL/GenBank/DDBJ databases">
        <authorList>
            <consortium name="Plant Systems Biology data submission"/>
        </authorList>
    </citation>
    <scope>NUCLEOTIDE SEQUENCE</scope>
    <source>
        <strain evidence="4">D6</strain>
    </source>
</reference>
<dbReference type="OrthoDB" id="7722975at2759"/>
<dbReference type="InterPro" id="IPR006179">
    <property type="entry name" value="5_nucleotidase/apyrase"/>
</dbReference>
<dbReference type="GO" id="GO:0005829">
    <property type="term" value="C:cytosol"/>
    <property type="evidence" value="ECO:0007669"/>
    <property type="project" value="TreeGrafter"/>
</dbReference>
<keyword evidence="2" id="KW-0812">Transmembrane</keyword>
<dbReference type="Gene3D" id="3.60.21.10">
    <property type="match status" value="1"/>
</dbReference>
<feature type="compositionally biased region" description="Low complexity" evidence="1">
    <location>
        <begin position="343"/>
        <end position="405"/>
    </location>
</feature>
<accession>A0A9N8E759</accession>
<keyword evidence="2" id="KW-1133">Transmembrane helix</keyword>
<evidence type="ECO:0000256" key="1">
    <source>
        <dbReference type="SAM" id="MobiDB-lite"/>
    </source>
</evidence>
<feature type="compositionally biased region" description="Gly residues" evidence="1">
    <location>
        <begin position="661"/>
        <end position="675"/>
    </location>
</feature>
<dbReference type="InterPro" id="IPR053828">
    <property type="entry name" value="Nucleosidase_C"/>
</dbReference>
<dbReference type="InterPro" id="IPR029052">
    <property type="entry name" value="Metallo-depent_PP-like"/>
</dbReference>
<keyword evidence="5" id="KW-1185">Reference proteome</keyword>
<dbReference type="SUPFAM" id="SSF55816">
    <property type="entry name" value="5'-nucleotidase (syn. UDP-sugar hydrolase), C-terminal domain"/>
    <property type="match status" value="1"/>
</dbReference>
<evidence type="ECO:0000259" key="3">
    <source>
        <dbReference type="Pfam" id="PF21953"/>
    </source>
</evidence>
<evidence type="ECO:0000256" key="2">
    <source>
        <dbReference type="SAM" id="Phobius"/>
    </source>
</evidence>
<feature type="transmembrane region" description="Helical" evidence="2">
    <location>
        <begin position="707"/>
        <end position="728"/>
    </location>
</feature>
<dbReference type="PANTHER" id="PTHR11575">
    <property type="entry name" value="5'-NUCLEOTIDASE-RELATED"/>
    <property type="match status" value="1"/>
</dbReference>
<keyword evidence="2" id="KW-0472">Membrane</keyword>